<keyword evidence="4" id="KW-1185">Reference proteome</keyword>
<sequence>MSNPTTSSQEFTTVPIGNEDTVASANNNNNNGNNNDNDNNNNNNMSSKEKAPNRMMRTTKNAWRKAVGCCKKSTPRTKIRLREHEIAKRKNAFGMQYIDLVCTHATEEQLQQAVQACLQDIEGLMQEIIDLENKIEQVSEETKSKIKTQPTGSSSTNNNKALYANSGLYSGGDPSIEETEDEDDVNHHHHNNNNNNNKSPPPQGAFSITENDDDDNADLNKDSWLPPPPSSLPPAVPVEDKPSASAY</sequence>
<keyword evidence="1" id="KW-0175">Coiled coil</keyword>
<feature type="compositionally biased region" description="Low complexity" evidence="2">
    <location>
        <begin position="26"/>
        <end position="44"/>
    </location>
</feature>
<dbReference type="AlphaFoldDB" id="A0AAD2FQX5"/>
<accession>A0AAD2FQX5</accession>
<comment type="caution">
    <text evidence="3">The sequence shown here is derived from an EMBL/GenBank/DDBJ whole genome shotgun (WGS) entry which is preliminary data.</text>
</comment>
<evidence type="ECO:0000256" key="2">
    <source>
        <dbReference type="SAM" id="MobiDB-lite"/>
    </source>
</evidence>
<evidence type="ECO:0000313" key="4">
    <source>
        <dbReference type="Proteomes" id="UP001295423"/>
    </source>
</evidence>
<feature type="coiled-coil region" evidence="1">
    <location>
        <begin position="107"/>
        <end position="141"/>
    </location>
</feature>
<protein>
    <submittedName>
        <fullName evidence="3">Uncharacterized protein</fullName>
    </submittedName>
</protein>
<feature type="compositionally biased region" description="Acidic residues" evidence="2">
    <location>
        <begin position="175"/>
        <end position="184"/>
    </location>
</feature>
<evidence type="ECO:0000256" key="1">
    <source>
        <dbReference type="SAM" id="Coils"/>
    </source>
</evidence>
<feature type="compositionally biased region" description="Pro residues" evidence="2">
    <location>
        <begin position="225"/>
        <end position="236"/>
    </location>
</feature>
<organism evidence="3 4">
    <name type="scientific">Cylindrotheca closterium</name>
    <dbReference type="NCBI Taxonomy" id="2856"/>
    <lineage>
        <taxon>Eukaryota</taxon>
        <taxon>Sar</taxon>
        <taxon>Stramenopiles</taxon>
        <taxon>Ochrophyta</taxon>
        <taxon>Bacillariophyta</taxon>
        <taxon>Bacillariophyceae</taxon>
        <taxon>Bacillariophycidae</taxon>
        <taxon>Bacillariales</taxon>
        <taxon>Bacillariaceae</taxon>
        <taxon>Cylindrotheca</taxon>
    </lineage>
</organism>
<feature type="compositionally biased region" description="Polar residues" evidence="2">
    <location>
        <begin position="147"/>
        <end position="160"/>
    </location>
</feature>
<dbReference type="Proteomes" id="UP001295423">
    <property type="component" value="Unassembled WGS sequence"/>
</dbReference>
<feature type="region of interest" description="Disordered" evidence="2">
    <location>
        <begin position="1"/>
        <end position="55"/>
    </location>
</feature>
<dbReference type="EMBL" id="CAKOGP040001759">
    <property type="protein sequence ID" value="CAJ1950142.1"/>
    <property type="molecule type" value="Genomic_DNA"/>
</dbReference>
<reference evidence="3" key="1">
    <citation type="submission" date="2023-08" db="EMBL/GenBank/DDBJ databases">
        <authorList>
            <person name="Audoor S."/>
            <person name="Bilcke G."/>
        </authorList>
    </citation>
    <scope>NUCLEOTIDE SEQUENCE</scope>
</reference>
<gene>
    <name evidence="3" type="ORF">CYCCA115_LOCUS12443</name>
</gene>
<feature type="compositionally biased region" description="Polar residues" evidence="2">
    <location>
        <begin position="1"/>
        <end position="12"/>
    </location>
</feature>
<name>A0AAD2FQX5_9STRA</name>
<feature type="region of interest" description="Disordered" evidence="2">
    <location>
        <begin position="141"/>
        <end position="247"/>
    </location>
</feature>
<evidence type="ECO:0000313" key="3">
    <source>
        <dbReference type="EMBL" id="CAJ1950142.1"/>
    </source>
</evidence>
<proteinExistence type="predicted"/>
<feature type="compositionally biased region" description="Basic and acidic residues" evidence="2">
    <location>
        <begin position="238"/>
        <end position="247"/>
    </location>
</feature>